<dbReference type="RefSeq" id="WP_377337182.1">
    <property type="nucleotide sequence ID" value="NZ_JBHLUE010000004.1"/>
</dbReference>
<name>A0ABV6NU05_9ACTN</name>
<dbReference type="Pfam" id="PF03259">
    <property type="entry name" value="Robl_LC7"/>
    <property type="match status" value="1"/>
</dbReference>
<organism evidence="3 4">
    <name type="scientific">Plantactinospora siamensis</name>
    <dbReference type="NCBI Taxonomy" id="555372"/>
    <lineage>
        <taxon>Bacteria</taxon>
        <taxon>Bacillati</taxon>
        <taxon>Actinomycetota</taxon>
        <taxon>Actinomycetes</taxon>
        <taxon>Micromonosporales</taxon>
        <taxon>Micromonosporaceae</taxon>
        <taxon>Plantactinospora</taxon>
    </lineage>
</organism>
<dbReference type="Gene3D" id="3.30.450.30">
    <property type="entry name" value="Dynein light chain 2a, cytoplasmic"/>
    <property type="match status" value="1"/>
</dbReference>
<keyword evidence="4" id="KW-1185">Reference proteome</keyword>
<accession>A0ABV6NU05</accession>
<evidence type="ECO:0000313" key="4">
    <source>
        <dbReference type="Proteomes" id="UP001589894"/>
    </source>
</evidence>
<proteinExistence type="predicted"/>
<comment type="caution">
    <text evidence="3">The sequence shown here is derived from an EMBL/GenBank/DDBJ whole genome shotgun (WGS) entry which is preliminary data.</text>
</comment>
<gene>
    <name evidence="3" type="ORF">ACFFHU_08665</name>
</gene>
<dbReference type="Proteomes" id="UP001589894">
    <property type="component" value="Unassembled WGS sequence"/>
</dbReference>
<dbReference type="EMBL" id="JBHLUE010000004">
    <property type="protein sequence ID" value="MFC0564237.1"/>
    <property type="molecule type" value="Genomic_DNA"/>
</dbReference>
<evidence type="ECO:0000313" key="3">
    <source>
        <dbReference type="EMBL" id="MFC0564237.1"/>
    </source>
</evidence>
<dbReference type="InterPro" id="IPR004942">
    <property type="entry name" value="Roadblock/LAMTOR2_dom"/>
</dbReference>
<dbReference type="SUPFAM" id="SSF103196">
    <property type="entry name" value="Roadblock/LC7 domain"/>
    <property type="match status" value="1"/>
</dbReference>
<dbReference type="SMART" id="SM00960">
    <property type="entry name" value="Robl_LC7"/>
    <property type="match status" value="1"/>
</dbReference>
<protein>
    <submittedName>
        <fullName evidence="3">Roadblock/LC7 domain-containing protein</fullName>
    </submittedName>
</protein>
<evidence type="ECO:0000259" key="2">
    <source>
        <dbReference type="SMART" id="SM00960"/>
    </source>
</evidence>
<evidence type="ECO:0000256" key="1">
    <source>
        <dbReference type="SAM" id="MobiDB-lite"/>
    </source>
</evidence>
<reference evidence="3 4" key="1">
    <citation type="submission" date="2024-09" db="EMBL/GenBank/DDBJ databases">
        <authorList>
            <person name="Sun Q."/>
            <person name="Mori K."/>
        </authorList>
    </citation>
    <scope>NUCLEOTIDE SEQUENCE [LARGE SCALE GENOMIC DNA]</scope>
    <source>
        <strain evidence="3 4">TBRC 2205</strain>
    </source>
</reference>
<feature type="region of interest" description="Disordered" evidence="1">
    <location>
        <begin position="1"/>
        <end position="47"/>
    </location>
</feature>
<sequence length="175" mass="18276">MSNLNAAWPAAARTETTHRGTAPLPRRAPAASFANGEPGPPPAPTAPRLVQAAGAALQHELTALRQRLPGIRGCVLATVDGLLVGQDLTRGCEPHDMAVLAASVFGVGRQCGLGLRQGSFRETSVRSDLGSFTVYTVTDSALLAVLTDDGLDMGWVHREARPVAQRIAALLPAPE</sequence>
<feature type="domain" description="Roadblock/LAMTOR2" evidence="2">
    <location>
        <begin position="58"/>
        <end position="147"/>
    </location>
</feature>